<evidence type="ECO:0000259" key="4">
    <source>
        <dbReference type="PROSITE" id="PS51118"/>
    </source>
</evidence>
<gene>
    <name evidence="5" type="ORF">SAMN02745910_03461</name>
</gene>
<dbReference type="EMBL" id="FOXX01000009">
    <property type="protein sequence ID" value="SFQ78660.1"/>
    <property type="molecule type" value="Genomic_DNA"/>
</dbReference>
<reference evidence="5 6" key="1">
    <citation type="submission" date="2016-10" db="EMBL/GenBank/DDBJ databases">
        <authorList>
            <person name="Varghese N."/>
            <person name="Submissions S."/>
        </authorList>
    </citation>
    <scope>NUCLEOTIDE SEQUENCE [LARGE SCALE GENOMIC DNA]</scope>
    <source>
        <strain evidence="5 6">DSM 13796</strain>
    </source>
</reference>
<dbReference type="Pfam" id="PF01638">
    <property type="entry name" value="HxlR"/>
    <property type="match status" value="1"/>
</dbReference>
<organism evidence="5 6">
    <name type="scientific">Priestia endophytica DSM 13796</name>
    <dbReference type="NCBI Taxonomy" id="1121089"/>
    <lineage>
        <taxon>Bacteria</taxon>
        <taxon>Bacillati</taxon>
        <taxon>Bacillota</taxon>
        <taxon>Bacilli</taxon>
        <taxon>Bacillales</taxon>
        <taxon>Bacillaceae</taxon>
        <taxon>Priestia</taxon>
    </lineage>
</organism>
<comment type="caution">
    <text evidence="5">The sequence shown here is derived from an EMBL/GenBank/DDBJ whole genome shotgun (WGS) entry which is preliminary data.</text>
</comment>
<protein>
    <submittedName>
        <fullName evidence="5">Transcriptional regulator, HxlR family</fullName>
    </submittedName>
</protein>
<keyword evidence="3" id="KW-0804">Transcription</keyword>
<dbReference type="InterPro" id="IPR011991">
    <property type="entry name" value="ArsR-like_HTH"/>
</dbReference>
<dbReference type="RefSeq" id="WP_061805805.1">
    <property type="nucleotide sequence ID" value="NZ_FOXX01000009.1"/>
</dbReference>
<feature type="domain" description="HTH hxlR-type" evidence="4">
    <location>
        <begin position="9"/>
        <end position="107"/>
    </location>
</feature>
<dbReference type="PANTHER" id="PTHR33204">
    <property type="entry name" value="TRANSCRIPTIONAL REGULATOR, MARR FAMILY"/>
    <property type="match status" value="1"/>
</dbReference>
<evidence type="ECO:0000313" key="5">
    <source>
        <dbReference type="EMBL" id="SFQ78660.1"/>
    </source>
</evidence>
<evidence type="ECO:0000256" key="3">
    <source>
        <dbReference type="ARBA" id="ARBA00023163"/>
    </source>
</evidence>
<evidence type="ECO:0000256" key="1">
    <source>
        <dbReference type="ARBA" id="ARBA00023015"/>
    </source>
</evidence>
<proteinExistence type="predicted"/>
<evidence type="ECO:0000313" key="6">
    <source>
        <dbReference type="Proteomes" id="UP000182762"/>
    </source>
</evidence>
<accession>A0A1I6BCI8</accession>
<sequence>MNIATNSSCPIEKTMSVIGGKWTFLILRELFTEPKRFGELQKTLKNVSPRTLSLRLKELEHEGIISRKIYAEIPPHVEYSLTYKGETLRPIFEAMKEWGNTWDVLGIGSVHEE</sequence>
<dbReference type="InterPro" id="IPR036388">
    <property type="entry name" value="WH-like_DNA-bd_sf"/>
</dbReference>
<dbReference type="InterPro" id="IPR036390">
    <property type="entry name" value="WH_DNA-bd_sf"/>
</dbReference>
<keyword evidence="2" id="KW-0238">DNA-binding</keyword>
<name>A0A1I6BCI8_9BACI</name>
<dbReference type="CDD" id="cd00090">
    <property type="entry name" value="HTH_ARSR"/>
    <property type="match status" value="1"/>
</dbReference>
<keyword evidence="6" id="KW-1185">Reference proteome</keyword>
<dbReference type="PANTHER" id="PTHR33204:SF18">
    <property type="entry name" value="TRANSCRIPTIONAL REGULATORY PROTEIN"/>
    <property type="match status" value="1"/>
</dbReference>
<dbReference type="Proteomes" id="UP000182762">
    <property type="component" value="Unassembled WGS sequence"/>
</dbReference>
<keyword evidence="1" id="KW-0805">Transcription regulation</keyword>
<dbReference type="InterPro" id="IPR002577">
    <property type="entry name" value="HTH_HxlR"/>
</dbReference>
<dbReference type="SUPFAM" id="SSF46785">
    <property type="entry name" value="Winged helix' DNA-binding domain"/>
    <property type="match status" value="1"/>
</dbReference>
<dbReference type="PROSITE" id="PS51118">
    <property type="entry name" value="HTH_HXLR"/>
    <property type="match status" value="1"/>
</dbReference>
<evidence type="ECO:0000256" key="2">
    <source>
        <dbReference type="ARBA" id="ARBA00023125"/>
    </source>
</evidence>
<dbReference type="Gene3D" id="1.10.10.10">
    <property type="entry name" value="Winged helix-like DNA-binding domain superfamily/Winged helix DNA-binding domain"/>
    <property type="match status" value="1"/>
</dbReference>
<dbReference type="GeneID" id="93712061"/>